<protein>
    <submittedName>
        <fullName evidence="1">Uncharacterized protein</fullName>
    </submittedName>
</protein>
<dbReference type="InterPro" id="IPR036265">
    <property type="entry name" value="HIT-like_sf"/>
</dbReference>
<sequence>MPPEHPETLQDIAANPSRIVDFRKLREEFKANPDAGAELAAYERGDDSHEYGVLKGLIPEALVGSSPSRSDGPSWRKSDTFFTRYQDRNPPELVLSESPDSLIIRNDKSHDVRLYEPLYDPDSKDKTTSAGMSYLHLLVIPRTKVYNAVSVDNAECIREMIKHFERFWLEGDACDRAIKLVDQATEDRIRTLEEAMHDGKRPEGATTEGLRDLCEAVRSSSVEFAQSLRKTSTAIRTDQKSFESTFFYGFHAHPNASIGHLHMHVLPFDESLRRHSTRAHDWKTIPAQAIIDVIEQESRQTPVSKLRLAMIAFKFIKRLLAAAK</sequence>
<dbReference type="Gene3D" id="3.30.428.10">
    <property type="entry name" value="HIT-like"/>
    <property type="match status" value="1"/>
</dbReference>
<evidence type="ECO:0000313" key="2">
    <source>
        <dbReference type="Proteomes" id="UP001556367"/>
    </source>
</evidence>
<organism evidence="1 2">
    <name type="scientific">Hohenbuehelia grisea</name>
    <dbReference type="NCBI Taxonomy" id="104357"/>
    <lineage>
        <taxon>Eukaryota</taxon>
        <taxon>Fungi</taxon>
        <taxon>Dikarya</taxon>
        <taxon>Basidiomycota</taxon>
        <taxon>Agaricomycotina</taxon>
        <taxon>Agaricomycetes</taxon>
        <taxon>Agaricomycetidae</taxon>
        <taxon>Agaricales</taxon>
        <taxon>Pleurotineae</taxon>
        <taxon>Pleurotaceae</taxon>
        <taxon>Hohenbuehelia</taxon>
    </lineage>
</organism>
<comment type="caution">
    <text evidence="1">The sequence shown here is derived from an EMBL/GenBank/DDBJ whole genome shotgun (WGS) entry which is preliminary data.</text>
</comment>
<keyword evidence="2" id="KW-1185">Reference proteome</keyword>
<accession>A0ABR3IQQ3</accession>
<reference evidence="2" key="1">
    <citation type="submission" date="2024-06" db="EMBL/GenBank/DDBJ databases">
        <title>Multi-omics analyses provide insights into the biosynthesis of the anticancer antibiotic pleurotin in Hohenbuehelia grisea.</title>
        <authorList>
            <person name="Weaver J.A."/>
            <person name="Alberti F."/>
        </authorList>
    </citation>
    <scope>NUCLEOTIDE SEQUENCE [LARGE SCALE GENOMIC DNA]</scope>
    <source>
        <strain evidence="2">T-177</strain>
    </source>
</reference>
<proteinExistence type="predicted"/>
<dbReference type="SUPFAM" id="SSF54197">
    <property type="entry name" value="HIT-like"/>
    <property type="match status" value="1"/>
</dbReference>
<dbReference type="EMBL" id="JASNQZ010000017">
    <property type="protein sequence ID" value="KAL0945582.1"/>
    <property type="molecule type" value="Genomic_DNA"/>
</dbReference>
<evidence type="ECO:0000313" key="1">
    <source>
        <dbReference type="EMBL" id="KAL0945582.1"/>
    </source>
</evidence>
<gene>
    <name evidence="1" type="ORF">HGRIS_014742</name>
</gene>
<dbReference type="Proteomes" id="UP001556367">
    <property type="component" value="Unassembled WGS sequence"/>
</dbReference>
<name>A0ABR3IQQ3_9AGAR</name>